<reference evidence="6" key="2">
    <citation type="submission" date="2016-05" db="EMBL/GenBank/DDBJ databases">
        <authorList>
            <person name="Naeem Raeece"/>
        </authorList>
    </citation>
    <scope>NUCLEOTIDE SEQUENCE [LARGE SCALE GENOMIC DNA]</scope>
</reference>
<evidence type="ECO:0000313" key="4">
    <source>
        <dbReference type="EMBL" id="SBS88661.1"/>
    </source>
</evidence>
<evidence type="ECO:0000313" key="6">
    <source>
        <dbReference type="Proteomes" id="UP000078597"/>
    </source>
</evidence>
<dbReference type="EMBL" id="FLQW01001254">
    <property type="protein sequence ID" value="SBS88661.1"/>
    <property type="molecule type" value="Genomic_DNA"/>
</dbReference>
<dbReference type="EMBL" id="LT594633">
    <property type="protein sequence ID" value="SCO94031.1"/>
    <property type="molecule type" value="Genomic_DNA"/>
</dbReference>
<feature type="transmembrane region" description="Helical" evidence="3">
    <location>
        <begin position="1160"/>
        <end position="1178"/>
    </location>
</feature>
<dbReference type="Proteomes" id="UP000219813">
    <property type="component" value="Chromosome 12"/>
</dbReference>
<dbReference type="OrthoDB" id="376263at2759"/>
<reference evidence="4" key="1">
    <citation type="submission" date="2016-05" db="EMBL/GenBank/DDBJ databases">
        <authorList>
            <person name="Lavstsen T."/>
            <person name="Jespersen J.S."/>
        </authorList>
    </citation>
    <scope>NUCLEOTIDE SEQUENCE [LARGE SCALE GENOMIC DNA]</scope>
</reference>
<gene>
    <name evidence="5" type="primary">PmUG01_12062800</name>
    <name evidence="4" type="ORF">PMALA_023380</name>
    <name evidence="5" type="ORF">PMUG01_12062800</name>
</gene>
<evidence type="ECO:0000313" key="7">
    <source>
        <dbReference type="Proteomes" id="UP000219813"/>
    </source>
</evidence>
<feature type="transmembrane region" description="Helical" evidence="3">
    <location>
        <begin position="1402"/>
        <end position="1424"/>
    </location>
</feature>
<dbReference type="VEuPathDB" id="PlasmoDB:PmUG01_12062800"/>
<dbReference type="OMA" id="INSKCIG"/>
<protein>
    <submittedName>
        <fullName evidence="4">Uncharacterized protein</fullName>
    </submittedName>
</protein>
<feature type="region of interest" description="Disordered" evidence="2">
    <location>
        <begin position="155"/>
        <end position="176"/>
    </location>
</feature>
<keyword evidence="1" id="KW-0175">Coiled coil</keyword>
<evidence type="ECO:0000256" key="3">
    <source>
        <dbReference type="SAM" id="Phobius"/>
    </source>
</evidence>
<sequence>MDRKYHFGKGGRKNNNYSIVFEKRKVNKSHANFMDYDDSDNTEILKNHLKDLKQLKENVIKKRNQSKALIRTFLDSFFSNKETNYNFDIFYDKCLLIIKRYLLVYKEINDILLKRSSKDGGTTNCVNVNSSLRDEEGEYRNNIIGGKNAPISINNNNSPDNNYNNNNNDNSNISNRNCNGNFSSNHISGNSGVLYDLIDNNMLIHNNRLLFDYDDDSEIYTSSEEEIVIESKSFKKKKSIKGNNKNRKNYANDSDYLKNNNRKDVLKEKEYFDRMEKERVTRRYKKRSKKICLLNRYPSYLRDLIRIVKIAKNQEKKILQINFLKKYSEYMNRNKLNTLFNKLYISNCYMNNKSYIEKKKKRLLYRIVRHKLVNYLYKNHDIFLEKLLKKKNSYNNLSIENIEKLLETHNCAKCSLSSTLKSCKMCKEKVKILFYITFYDNLNYTSILRNANSKDGKGNKTSEAKHLLTHIFLNKKEKRKTINVEYDISYHENKYIYMVSKNNIFCHILHENYIRDNFNDLLLRIKNGSRGYNLLHVIFNKYKNKNYFNYKKMKPYLENFYRSTSSTTGSSTTSGVRSNSQRNIEGGILLVDSFYDNFSSVIVKDEKNVNIFYDKVFENFYNILYMDKSSSNKIMYRNVGRKEIEVVNCDGGDSDADDVFSGGSINDKLMHLNNYSHGVGNYIGNNSGRHPSNVARRTRNEEGKLTLPKEMSKVYMNVKKMSNIDDQYIDDGAWDKNYHNKYYYLKKMTKKNSEVTSRNDNNMMNNTFNDYFKKINEETAILVNSDDSDENIQCNRGKTQYLMNYLKGVNSRNVDGSTCNKFILERYRMRNYKKYIIVHPLINSKCIGFKINVKDIANRDLDIYCINNTEYVNAYKNTVHFLMNSVNIDMKKKYDEYKNIRSRVNKGQNGVHVNELDINGARKSGVHPNDVDINVDYANVDYANVDYANVDYINESRRNKNTVNEYIVVIDENMVEDKYKIDIYDYGDVTAYIVNTKKEKKKEFYSNFIRNEIYTHRWINRLQFKLQNYSNVYEHSYIKSSHLKQLKEYLYGLLINCYYENIYDVSFNILLSSNYRNFNPEKEYVLKNISYNLNGIYQNLLMCIQSDILNYERIRSSNNKVLLDEPSIQLRVNNYLLNNKWNKQNREFFDQIINKYRFIFLYYMVYTYPKFLHIFNIIKTKNFRAYIKNCMPEKDNDHQHIHVEQKGFTSEKKILKSAKKNKIENNMEETLLSKDVYLPPYKVDSNILNAFSLSDLLLVDINKEENHFENSTFLNVLNGVSSIETVGKQVHPTCYNTFLFYMQNNNQYIKNIMRVNQIATIFSILNAYLSFITARCYNYFRTNNLWKYLIYNFKEIQKTENYEEFSIREKDFPSSFVQRFLDTFLLKKNDSYFVSDRTQCKLLVYTLLIQLCLTDNLLPLNLALINKNISYTLRELNFTFKGRKAISFNIQA</sequence>
<keyword evidence="3" id="KW-0812">Transmembrane</keyword>
<organism evidence="4 6">
    <name type="scientific">Plasmodium malariae</name>
    <dbReference type="NCBI Taxonomy" id="5858"/>
    <lineage>
        <taxon>Eukaryota</taxon>
        <taxon>Sar</taxon>
        <taxon>Alveolata</taxon>
        <taxon>Apicomplexa</taxon>
        <taxon>Aconoidasida</taxon>
        <taxon>Haemosporida</taxon>
        <taxon>Plasmodiidae</taxon>
        <taxon>Plasmodium</taxon>
        <taxon>Plasmodium (Plasmodium)</taxon>
    </lineage>
</organism>
<reference evidence="5 7" key="3">
    <citation type="submission" date="2016-06" db="EMBL/GenBank/DDBJ databases">
        <authorList>
            <consortium name="Pathogen Informatics"/>
        </authorList>
    </citation>
    <scope>NUCLEOTIDE SEQUENCE [LARGE SCALE GENOMIC DNA]</scope>
</reference>
<evidence type="ECO:0000256" key="1">
    <source>
        <dbReference type="SAM" id="Coils"/>
    </source>
</evidence>
<keyword evidence="3" id="KW-1133">Transmembrane helix</keyword>
<feature type="coiled-coil region" evidence="1">
    <location>
        <begin position="45"/>
        <end position="72"/>
    </location>
</feature>
<keyword evidence="7" id="KW-1185">Reference proteome</keyword>
<keyword evidence="3" id="KW-0472">Membrane</keyword>
<name>A0A1A8WBS8_PLAMA</name>
<dbReference type="RefSeq" id="XP_028863307.1">
    <property type="nucleotide sequence ID" value="XM_029006860.1"/>
</dbReference>
<dbReference type="GeneID" id="39870617"/>
<evidence type="ECO:0000256" key="2">
    <source>
        <dbReference type="SAM" id="MobiDB-lite"/>
    </source>
</evidence>
<evidence type="ECO:0000313" key="5">
    <source>
        <dbReference type="EMBL" id="SCO94031.1"/>
    </source>
</evidence>
<proteinExistence type="predicted"/>
<feature type="transmembrane region" description="Helical" evidence="3">
    <location>
        <begin position="1318"/>
        <end position="1340"/>
    </location>
</feature>
<dbReference type="KEGG" id="pmal:PMUG01_12062800"/>
<dbReference type="Proteomes" id="UP000078597">
    <property type="component" value="Unassembled WGS sequence"/>
</dbReference>
<accession>A0A1A8WBS8</accession>